<name>A0AAE3EVV7_9FLAO</name>
<dbReference type="Pfam" id="PF19459">
    <property type="entry name" value="DUF5996"/>
    <property type="match status" value="1"/>
</dbReference>
<keyword evidence="2" id="KW-1185">Reference proteome</keyword>
<protein>
    <submittedName>
        <fullName evidence="1">DUF5996 family protein</fullName>
    </submittedName>
</protein>
<dbReference type="EMBL" id="JAIRBC010000013">
    <property type="protein sequence ID" value="MCG2461169.1"/>
    <property type="molecule type" value="Genomic_DNA"/>
</dbReference>
<dbReference type="Proteomes" id="UP001200642">
    <property type="component" value="Unassembled WGS sequence"/>
</dbReference>
<dbReference type="AlphaFoldDB" id="A0AAE3EVV7"/>
<accession>A0AAE3EVV7</accession>
<evidence type="ECO:0000313" key="2">
    <source>
        <dbReference type="Proteomes" id="UP001200642"/>
    </source>
</evidence>
<gene>
    <name evidence="1" type="ORF">K8352_10455</name>
</gene>
<dbReference type="RefSeq" id="WP_317902316.1">
    <property type="nucleotide sequence ID" value="NZ_JAIRBC010000013.1"/>
</dbReference>
<dbReference type="InterPro" id="IPR046038">
    <property type="entry name" value="DUF5996"/>
</dbReference>
<proteinExistence type="predicted"/>
<reference evidence="1" key="1">
    <citation type="submission" date="2023-02" db="EMBL/GenBank/DDBJ databases">
        <title>Genome of Flavobacteriaceae gen. nov. sp. strain F89.</title>
        <authorList>
            <person name="Wang Y."/>
        </authorList>
    </citation>
    <scope>NUCLEOTIDE SEQUENCE</scope>
    <source>
        <strain evidence="1">F89</strain>
    </source>
</reference>
<sequence>MEKWPILSYKKGKETYATAHMWTQIIGKIKLAVSPWINHSWHIALHLTPTGLSTLDMPYKTKNFQIDFDFINHKLKVITSDGQVRDFILEGNSVADFYHKIFAVLKDLKIGLKINTTPVEIENPIPFEKDTGNATYDKTQAAALHQALLKMQNVLTHMRCNFKGKCSPVHFFWGSFDLAVSRFSGRTAPTHPGGIPNLPNWVAEEAYSHEVASLGFWPGSEALPEAAFYAYLYPEPKGYKNAEVKPKGAYYHKTLSEFILPYSIVQKSNEPEEKLLEFLNSTYKAGAALAEWDRSALEA</sequence>
<organism evidence="1 2">
    <name type="scientific">Cerina litoralis</name>
    <dbReference type="NCBI Taxonomy" id="2874477"/>
    <lineage>
        <taxon>Bacteria</taxon>
        <taxon>Pseudomonadati</taxon>
        <taxon>Bacteroidota</taxon>
        <taxon>Flavobacteriia</taxon>
        <taxon>Flavobacteriales</taxon>
        <taxon>Flavobacteriaceae</taxon>
        <taxon>Cerina</taxon>
    </lineage>
</organism>
<comment type="caution">
    <text evidence="1">The sequence shown here is derived from an EMBL/GenBank/DDBJ whole genome shotgun (WGS) entry which is preliminary data.</text>
</comment>
<evidence type="ECO:0000313" key="1">
    <source>
        <dbReference type="EMBL" id="MCG2461169.1"/>
    </source>
</evidence>